<dbReference type="InterPro" id="IPR023214">
    <property type="entry name" value="HAD_sf"/>
</dbReference>
<reference evidence="1 2" key="1">
    <citation type="journal article" date="2012" name="J. Bacteriol.">
        <title>Complete Genome Sequence of the Thermophilic, Piezophilic, Heterotrophic Bacterium Marinitoga piezophila KA3.</title>
        <authorList>
            <person name="Lucas S."/>
            <person name="Han J."/>
            <person name="Lapidus A."/>
            <person name="Cheng J.F."/>
            <person name="Goodwin L.A."/>
            <person name="Pitluck S."/>
            <person name="Peters L."/>
            <person name="Mikhailova N."/>
            <person name="Teshima H."/>
            <person name="Detter J.C."/>
            <person name="Han C."/>
            <person name="Tapia R."/>
            <person name="Land M."/>
            <person name="Hauser L."/>
            <person name="Kyrpides N.C."/>
            <person name="Ivanova N."/>
            <person name="Pagani I."/>
            <person name="Vannier P."/>
            <person name="Oger P."/>
            <person name="Bartlett D.H."/>
            <person name="Noll K.M."/>
            <person name="Woyke T."/>
            <person name="Jebbar M."/>
        </authorList>
    </citation>
    <scope>NUCLEOTIDE SEQUENCE [LARGE SCALE GENOMIC DNA]</scope>
    <source>
        <strain evidence="2">DSM 14283 / JCM 11233 / KA3</strain>
    </source>
</reference>
<sequence length="213" mass="24964">MMKYKYLFFDMDGTLFETSRGIIYSLQKAYKINNLTPLPEDKIKKLIGPTLDEIMNILFGEENTELKMKVREDFRMTYAKEGVFMLDLYPEVMDTLEKLYSKNRIMYIVTSKPEIFASQILEKFNMSRFFKKICGVPLDGKIPPKSERLKNLIIEENIPLKEGLMIGDTLSDAKAAWENNVDFAWISFGFGHENEIKKYDYKINNFSQLLNLK</sequence>
<dbReference type="STRING" id="443254.Marpi_1041"/>
<dbReference type="Gene3D" id="3.40.50.1000">
    <property type="entry name" value="HAD superfamily/HAD-like"/>
    <property type="match status" value="1"/>
</dbReference>
<gene>
    <name evidence="1" type="ordered locus">Marpi_1041</name>
</gene>
<dbReference type="PANTHER" id="PTHR43434:SF1">
    <property type="entry name" value="PHOSPHOGLYCOLATE PHOSPHATASE"/>
    <property type="match status" value="1"/>
</dbReference>
<dbReference type="InterPro" id="IPR023198">
    <property type="entry name" value="PGP-like_dom2"/>
</dbReference>
<reference evidence="2" key="2">
    <citation type="submission" date="2012-01" db="EMBL/GenBank/DDBJ databases">
        <title>Complete sequence of chromosome of Marinitoga piezophila KA3.</title>
        <authorList>
            <person name="Lucas S."/>
            <person name="Han J."/>
            <person name="Lapidus A."/>
            <person name="Cheng J.-F."/>
            <person name="Goodwin L."/>
            <person name="Pitluck S."/>
            <person name="Peters L."/>
            <person name="Mikhailova N."/>
            <person name="Teshima H."/>
            <person name="Detter J.C."/>
            <person name="Han C."/>
            <person name="Tapia R."/>
            <person name="Land M."/>
            <person name="Hauser L."/>
            <person name="Kyrpides N."/>
            <person name="Ivanova N."/>
            <person name="Pagani I."/>
            <person name="Jebbar M."/>
            <person name="Vannier P."/>
            <person name="Oger P."/>
            <person name="Cario A."/>
            <person name="Bartlett D."/>
            <person name="Noll K.M."/>
            <person name="Woyke T."/>
        </authorList>
    </citation>
    <scope>NUCLEOTIDE SEQUENCE [LARGE SCALE GENOMIC DNA]</scope>
    <source>
        <strain evidence="2">DSM 14283 / JCM 11233 / KA3</strain>
    </source>
</reference>
<dbReference type="Pfam" id="PF13419">
    <property type="entry name" value="HAD_2"/>
    <property type="match status" value="1"/>
</dbReference>
<dbReference type="Proteomes" id="UP000007161">
    <property type="component" value="Chromosome"/>
</dbReference>
<proteinExistence type="predicted"/>
<dbReference type="AlphaFoldDB" id="H2J7W2"/>
<dbReference type="InterPro" id="IPR036412">
    <property type="entry name" value="HAD-like_sf"/>
</dbReference>
<protein>
    <submittedName>
        <fullName evidence="1">Putative phosphatase</fullName>
    </submittedName>
</protein>
<dbReference type="InterPro" id="IPR050155">
    <property type="entry name" value="HAD-like_hydrolase_sf"/>
</dbReference>
<dbReference type="HOGENOM" id="CLU_045011_19_4_0"/>
<dbReference type="GO" id="GO:0006281">
    <property type="term" value="P:DNA repair"/>
    <property type="evidence" value="ECO:0007669"/>
    <property type="project" value="TreeGrafter"/>
</dbReference>
<dbReference type="eggNOG" id="COG0546">
    <property type="taxonomic scope" value="Bacteria"/>
</dbReference>
<dbReference type="OrthoDB" id="9797743at2"/>
<dbReference type="InterPro" id="IPR041492">
    <property type="entry name" value="HAD_2"/>
</dbReference>
<dbReference type="GO" id="GO:0005829">
    <property type="term" value="C:cytosol"/>
    <property type="evidence" value="ECO:0007669"/>
    <property type="project" value="TreeGrafter"/>
</dbReference>
<organism evidence="1 2">
    <name type="scientific">Marinitoga piezophila (strain DSM 14283 / JCM 11233 / KA3)</name>
    <dbReference type="NCBI Taxonomy" id="443254"/>
    <lineage>
        <taxon>Bacteria</taxon>
        <taxon>Thermotogati</taxon>
        <taxon>Thermotogota</taxon>
        <taxon>Thermotogae</taxon>
        <taxon>Petrotogales</taxon>
        <taxon>Petrotogaceae</taxon>
        <taxon>Marinitoga</taxon>
    </lineage>
</organism>
<dbReference type="GO" id="GO:0008967">
    <property type="term" value="F:phosphoglycolate phosphatase activity"/>
    <property type="evidence" value="ECO:0007669"/>
    <property type="project" value="TreeGrafter"/>
</dbReference>
<dbReference type="Gene3D" id="1.10.150.240">
    <property type="entry name" value="Putative phosphatase, domain 2"/>
    <property type="match status" value="1"/>
</dbReference>
<evidence type="ECO:0000313" key="2">
    <source>
        <dbReference type="Proteomes" id="UP000007161"/>
    </source>
</evidence>
<dbReference type="SUPFAM" id="SSF56784">
    <property type="entry name" value="HAD-like"/>
    <property type="match status" value="1"/>
</dbReference>
<dbReference type="KEGG" id="mpz:Marpi_1041"/>
<evidence type="ECO:0000313" key="1">
    <source>
        <dbReference type="EMBL" id="AEX85453.1"/>
    </source>
</evidence>
<dbReference type="RefSeq" id="WP_014296525.1">
    <property type="nucleotide sequence ID" value="NC_016751.1"/>
</dbReference>
<dbReference type="EMBL" id="CP003257">
    <property type="protein sequence ID" value="AEX85453.1"/>
    <property type="molecule type" value="Genomic_DNA"/>
</dbReference>
<dbReference type="PANTHER" id="PTHR43434">
    <property type="entry name" value="PHOSPHOGLYCOLATE PHOSPHATASE"/>
    <property type="match status" value="1"/>
</dbReference>
<keyword evidence="2" id="KW-1185">Reference proteome</keyword>
<accession>H2J7W2</accession>
<name>H2J7W2_MARPK</name>